<gene>
    <name evidence="1" type="ORF">CT19425_U610020</name>
</gene>
<protein>
    <submittedName>
        <fullName evidence="1">Uncharacterized protein</fullName>
    </submittedName>
</protein>
<evidence type="ECO:0000313" key="2">
    <source>
        <dbReference type="Proteomes" id="UP000255505"/>
    </source>
</evidence>
<accession>A0A375I750</accession>
<organism evidence="1 2">
    <name type="scientific">Cupriavidus taiwanensis</name>
    <dbReference type="NCBI Taxonomy" id="164546"/>
    <lineage>
        <taxon>Bacteria</taxon>
        <taxon>Pseudomonadati</taxon>
        <taxon>Pseudomonadota</taxon>
        <taxon>Betaproteobacteria</taxon>
        <taxon>Burkholderiales</taxon>
        <taxon>Burkholderiaceae</taxon>
        <taxon>Cupriavidus</taxon>
    </lineage>
</organism>
<sequence length="92" mass="9951">MDAPVPVGRAFARRRFPADISLNCVKLTDPAQRLSVDVVPACQLQIVEFSSRVGNTSSLLHIAVFVTGVVACECVGLQYSPEAFQVSLRIFA</sequence>
<dbReference type="Proteomes" id="UP000255505">
    <property type="component" value="Unassembled WGS sequence"/>
</dbReference>
<dbReference type="EMBL" id="OOEF01000058">
    <property type="protein sequence ID" value="SPK70624.1"/>
    <property type="molecule type" value="Genomic_DNA"/>
</dbReference>
<evidence type="ECO:0000313" key="1">
    <source>
        <dbReference type="EMBL" id="SPK70624.1"/>
    </source>
</evidence>
<dbReference type="AlphaFoldDB" id="A0A375I750"/>
<name>A0A375I750_9BURK</name>
<proteinExistence type="predicted"/>
<reference evidence="1 2" key="1">
    <citation type="submission" date="2018-01" db="EMBL/GenBank/DDBJ databases">
        <authorList>
            <person name="Gaut B.S."/>
            <person name="Morton B.R."/>
            <person name="Clegg M.T."/>
            <person name="Duvall M.R."/>
        </authorList>
    </citation>
    <scope>NUCLEOTIDE SEQUENCE [LARGE SCALE GENOMIC DNA]</scope>
    <source>
        <strain evidence="1">Cupriavidus taiwanensis LMG 19425</strain>
    </source>
</reference>